<keyword evidence="2" id="KW-0808">Transferase</keyword>
<keyword evidence="4" id="KW-0418">Kinase</keyword>
<feature type="compositionally biased region" description="Basic and acidic residues" evidence="7">
    <location>
        <begin position="214"/>
        <end position="224"/>
    </location>
</feature>
<sequence>MGHCLSKDAANLRPILEEERPSPDFFPEHQPIGPAQAHQFHKSGSAGAGDRKGANQHVPPAPPAPSAAAVNPLETDPSIVAASAARSSTSATTTAPDVAPNVVATVHADTHQGTQHQGAHSRPHTAGRKRSSTSRRSAESTAGGHGHHQQHQPGSKASHKTAKREHKEGHHTHEIKDRDSPDQQQSSRSGKLKLQTSQVLKIPSAEAPNQQADTDGHDDGHQVEGRATSFLPPLVDMKQQRSQPQSPAEPRVMHAVPAARGGPTEPGLWVLRRTGCVHDKYVMTQTIGKGQFGIVCIAVEKGTGEKWACKSVSKRRVQGMHDFSMVDVLREVELLYLVGGHPGVVGLREVYEDEEDLHLVMELCQGGDWFEHLLTDGRYTETEAAQVVHGVLEALAYCHSLGVMHRDIKPENIMFTDRTRGAMVKLTDFGLSTMFSSEPLSEVLGSAYYVAPEVLRECYSKEADVWSLGVVLFIALGGYAPFDGKNEREVFTKILHEPLQFNDPSWDDISLAARDMISRCMMLSYMR</sequence>
<evidence type="ECO:0000256" key="3">
    <source>
        <dbReference type="ARBA" id="ARBA00022741"/>
    </source>
</evidence>
<comment type="caution">
    <text evidence="9">The sequence shown here is derived from an EMBL/GenBank/DDBJ whole genome shotgun (WGS) entry which is preliminary data.</text>
</comment>
<evidence type="ECO:0000256" key="6">
    <source>
        <dbReference type="PROSITE-ProRule" id="PRU10141"/>
    </source>
</evidence>
<dbReference type="PROSITE" id="PS00107">
    <property type="entry name" value="PROTEIN_KINASE_ATP"/>
    <property type="match status" value="1"/>
</dbReference>
<name>A0ABQ7GRF4_DUNSA</name>
<dbReference type="Proteomes" id="UP000815325">
    <property type="component" value="Unassembled WGS sequence"/>
</dbReference>
<reference evidence="9" key="1">
    <citation type="submission" date="2017-08" db="EMBL/GenBank/DDBJ databases">
        <authorList>
            <person name="Polle J.E."/>
            <person name="Barry K."/>
            <person name="Cushman J."/>
            <person name="Schmutz J."/>
            <person name="Tran D."/>
            <person name="Hathwaick L.T."/>
            <person name="Yim W.C."/>
            <person name="Jenkins J."/>
            <person name="Mckie-Krisberg Z.M."/>
            <person name="Prochnik S."/>
            <person name="Lindquist E."/>
            <person name="Dockter R.B."/>
            <person name="Adam C."/>
            <person name="Molina H."/>
            <person name="Bunkerborg J."/>
            <person name="Jin E."/>
            <person name="Buchheim M."/>
            <person name="Magnuson J."/>
        </authorList>
    </citation>
    <scope>NUCLEOTIDE SEQUENCE</scope>
    <source>
        <strain evidence="9">CCAP 19/18</strain>
    </source>
</reference>
<feature type="region of interest" description="Disordered" evidence="7">
    <location>
        <begin position="1"/>
        <end position="75"/>
    </location>
</feature>
<dbReference type="EMBL" id="MU069625">
    <property type="protein sequence ID" value="KAF5837173.1"/>
    <property type="molecule type" value="Genomic_DNA"/>
</dbReference>
<dbReference type="InterPro" id="IPR050205">
    <property type="entry name" value="CDPK_Ser/Thr_kinases"/>
</dbReference>
<keyword evidence="1" id="KW-0723">Serine/threonine-protein kinase</keyword>
<evidence type="ECO:0000259" key="8">
    <source>
        <dbReference type="PROSITE" id="PS50011"/>
    </source>
</evidence>
<evidence type="ECO:0000256" key="4">
    <source>
        <dbReference type="ARBA" id="ARBA00022777"/>
    </source>
</evidence>
<evidence type="ECO:0000256" key="2">
    <source>
        <dbReference type="ARBA" id="ARBA00022679"/>
    </source>
</evidence>
<feature type="domain" description="Protein kinase" evidence="8">
    <location>
        <begin position="281"/>
        <end position="527"/>
    </location>
</feature>
<dbReference type="Pfam" id="PF00069">
    <property type="entry name" value="Pkinase"/>
    <property type="match status" value="1"/>
</dbReference>
<keyword evidence="5 6" id="KW-0067">ATP-binding</keyword>
<dbReference type="InterPro" id="IPR000719">
    <property type="entry name" value="Prot_kinase_dom"/>
</dbReference>
<dbReference type="InterPro" id="IPR008271">
    <property type="entry name" value="Ser/Thr_kinase_AS"/>
</dbReference>
<evidence type="ECO:0000256" key="5">
    <source>
        <dbReference type="ARBA" id="ARBA00022840"/>
    </source>
</evidence>
<gene>
    <name evidence="9" type="ORF">DUNSADRAFT_4733</name>
</gene>
<dbReference type="CDD" id="cd05117">
    <property type="entry name" value="STKc_CAMK"/>
    <property type="match status" value="1"/>
</dbReference>
<feature type="compositionally biased region" description="Low complexity" evidence="7">
    <location>
        <begin position="81"/>
        <end position="95"/>
    </location>
</feature>
<keyword evidence="10" id="KW-1185">Reference proteome</keyword>
<evidence type="ECO:0000313" key="9">
    <source>
        <dbReference type="EMBL" id="KAF5837173.1"/>
    </source>
</evidence>
<proteinExistence type="predicted"/>
<feature type="binding site" evidence="6">
    <location>
        <position position="310"/>
    </location>
    <ligand>
        <name>ATP</name>
        <dbReference type="ChEBI" id="CHEBI:30616"/>
    </ligand>
</feature>
<protein>
    <submittedName>
        <fullName evidence="9">Kinase-like domain-containing protein</fullName>
    </submittedName>
</protein>
<dbReference type="SUPFAM" id="SSF56112">
    <property type="entry name" value="Protein kinase-like (PK-like)"/>
    <property type="match status" value="1"/>
</dbReference>
<dbReference type="Gene3D" id="3.30.200.20">
    <property type="entry name" value="Phosphorylase Kinase, domain 1"/>
    <property type="match status" value="1"/>
</dbReference>
<evidence type="ECO:0000256" key="1">
    <source>
        <dbReference type="ARBA" id="ARBA00022527"/>
    </source>
</evidence>
<evidence type="ECO:0000256" key="7">
    <source>
        <dbReference type="SAM" id="MobiDB-lite"/>
    </source>
</evidence>
<dbReference type="PANTHER" id="PTHR24349">
    <property type="entry name" value="SERINE/THREONINE-PROTEIN KINASE"/>
    <property type="match status" value="1"/>
</dbReference>
<keyword evidence="3 6" id="KW-0547">Nucleotide-binding</keyword>
<dbReference type="PROSITE" id="PS00108">
    <property type="entry name" value="PROTEIN_KINASE_ST"/>
    <property type="match status" value="1"/>
</dbReference>
<dbReference type="SMART" id="SM00220">
    <property type="entry name" value="S_TKc"/>
    <property type="match status" value="1"/>
</dbReference>
<dbReference type="PROSITE" id="PS50011">
    <property type="entry name" value="PROTEIN_KINASE_DOM"/>
    <property type="match status" value="1"/>
</dbReference>
<feature type="region of interest" description="Disordered" evidence="7">
    <location>
        <begin position="80"/>
        <end position="99"/>
    </location>
</feature>
<dbReference type="InterPro" id="IPR011009">
    <property type="entry name" value="Kinase-like_dom_sf"/>
</dbReference>
<dbReference type="Gene3D" id="1.10.510.10">
    <property type="entry name" value="Transferase(Phosphotransferase) domain 1"/>
    <property type="match status" value="1"/>
</dbReference>
<feature type="compositionally biased region" description="Basic and acidic residues" evidence="7">
    <location>
        <begin position="165"/>
        <end position="181"/>
    </location>
</feature>
<evidence type="ECO:0000313" key="10">
    <source>
        <dbReference type="Proteomes" id="UP000815325"/>
    </source>
</evidence>
<dbReference type="InterPro" id="IPR017441">
    <property type="entry name" value="Protein_kinase_ATP_BS"/>
</dbReference>
<accession>A0ABQ7GRF4</accession>
<organism evidence="9 10">
    <name type="scientific">Dunaliella salina</name>
    <name type="common">Green alga</name>
    <name type="synonym">Protococcus salinus</name>
    <dbReference type="NCBI Taxonomy" id="3046"/>
    <lineage>
        <taxon>Eukaryota</taxon>
        <taxon>Viridiplantae</taxon>
        <taxon>Chlorophyta</taxon>
        <taxon>core chlorophytes</taxon>
        <taxon>Chlorophyceae</taxon>
        <taxon>CS clade</taxon>
        <taxon>Chlamydomonadales</taxon>
        <taxon>Dunaliellaceae</taxon>
        <taxon>Dunaliella</taxon>
    </lineage>
</organism>
<feature type="region of interest" description="Disordered" evidence="7">
    <location>
        <begin position="110"/>
        <end position="252"/>
    </location>
</feature>
<feature type="compositionally biased region" description="Basic residues" evidence="7">
    <location>
        <begin position="119"/>
        <end position="133"/>
    </location>
</feature>